<feature type="region of interest" description="Disordered" evidence="1">
    <location>
        <begin position="640"/>
        <end position="714"/>
    </location>
</feature>
<gene>
    <name evidence="3" type="ORF">I6I06_12715</name>
</gene>
<dbReference type="Gene3D" id="3.30.420.10">
    <property type="entry name" value="Ribonuclease H-like superfamily/Ribonuclease H"/>
    <property type="match status" value="1"/>
</dbReference>
<dbReference type="AlphaFoldDB" id="A0A7T4N0V3"/>
<evidence type="ECO:0000256" key="1">
    <source>
        <dbReference type="SAM" id="MobiDB-lite"/>
    </source>
</evidence>
<keyword evidence="4" id="KW-1185">Reference proteome</keyword>
<organism evidence="3 4">
    <name type="scientific">Paraburkholderia ginsengisoli</name>
    <dbReference type="NCBI Taxonomy" id="311231"/>
    <lineage>
        <taxon>Bacteria</taxon>
        <taxon>Pseudomonadati</taxon>
        <taxon>Pseudomonadota</taxon>
        <taxon>Betaproteobacteria</taxon>
        <taxon>Burkholderiales</taxon>
        <taxon>Burkholderiaceae</taxon>
        <taxon>Paraburkholderia</taxon>
    </lineage>
</organism>
<dbReference type="GO" id="GO:0015074">
    <property type="term" value="P:DNA integration"/>
    <property type="evidence" value="ECO:0007669"/>
    <property type="project" value="InterPro"/>
</dbReference>
<sequence>MTTKLFKGALLRKRLPRGKFEFLRVAAAFEDTDEIFLLEVSGATTSTTRLPVPRSYARIVSSLSDSFEIVKDEFLLPEMLWLDSELDDGVKNVRNSRYNKIEPLVTTLERQLFDKHARTGLLKARADEVGVSEVTLRRLLVTYWTFGCNRNAMIELRSRAGAPGVERASSKVPAGRPNASVILYGKAGNPNRTTTATDKVRFRRAMEKYYIAEDANYAGTYARMVEEMYSGKDAPEAGTFYYYAKKIGSEAAFLKAKAGEQEWRETYGDRQGRARDLSDGPCDIYDIDGTPFPQELVASWAPARAIRKPTLMLCVDRHSLAITGFFDSMQPENWDAYRMCLFNAMTSKHDMLVDLGFEPDEWDLVQTPAGVFFDRGPAITEKAQVSLCNELKVEPIWAPPGHPEGKPTVEGMFGKLQNRMAGNPGGSKTSKRRKDKERARNAINNAQWSPREFRHAVLKEIIRHNRFTRVPHLLTKEMRDDGVEPTPEAIFKWGQAQLRGDRAQKRSDEEVYFALLPRHHVAVWDNGVRYKGHAYSSTGLREYRLQHISVVGKSKTCSTYVYVDPLMPSRLYWRNPSGRMETLLPDEHSLALLANNTWLDMELQRLIELTKAKESRQTERTWSRKNNLTRTQEKAIAPALPEPKKRKVVTNGSAEARNLEQRLRENELREHLSSVAGKVTSDSSQALPPTPIRKPGPTGEVPKRKSILDRMFDD</sequence>
<dbReference type="SUPFAM" id="SSF53098">
    <property type="entry name" value="Ribonuclease H-like"/>
    <property type="match status" value="1"/>
</dbReference>
<feature type="region of interest" description="Disordered" evidence="1">
    <location>
        <begin position="417"/>
        <end position="444"/>
    </location>
</feature>
<dbReference type="EMBL" id="CP066075">
    <property type="protein sequence ID" value="QQC63166.1"/>
    <property type="molecule type" value="Genomic_DNA"/>
</dbReference>
<reference evidence="3 4" key="1">
    <citation type="submission" date="2020-12" db="EMBL/GenBank/DDBJ databases">
        <title>FDA dAtabase for Regulatory Grade micrObial Sequences (FDA-ARGOS): Supporting development and validation of Infectious Disease Dx tests.</title>
        <authorList>
            <person name="Nelson B."/>
            <person name="Plummer A."/>
            <person name="Tallon L."/>
            <person name="Sadzewicz L."/>
            <person name="Zhao X."/>
            <person name="Boylan J."/>
            <person name="Ott S."/>
            <person name="Bowen H."/>
            <person name="Vavikolanu K."/>
            <person name="Mehta A."/>
            <person name="Aluvathingal J."/>
            <person name="Nadendla S."/>
            <person name="Myers T."/>
            <person name="Yan Y."/>
            <person name="Sichtig H."/>
        </authorList>
    </citation>
    <scope>NUCLEOTIDE SEQUENCE [LARGE SCALE GENOMIC DNA]</scope>
    <source>
        <strain evidence="3 4">FDAARGOS_1049</strain>
    </source>
</reference>
<feature type="domain" description="Integrase catalytic" evidence="2">
    <location>
        <begin position="277"/>
        <end position="479"/>
    </location>
</feature>
<proteinExistence type="predicted"/>
<dbReference type="InterPro" id="IPR001584">
    <property type="entry name" value="Integrase_cat-core"/>
</dbReference>
<protein>
    <recommendedName>
        <fullName evidence="2">Integrase catalytic domain-containing protein</fullName>
    </recommendedName>
</protein>
<accession>A0A7T4N0V3</accession>
<evidence type="ECO:0000313" key="4">
    <source>
        <dbReference type="Proteomes" id="UP000595610"/>
    </source>
</evidence>
<feature type="compositionally biased region" description="Basic and acidic residues" evidence="1">
    <location>
        <begin position="701"/>
        <end position="714"/>
    </location>
</feature>
<evidence type="ECO:0000259" key="2">
    <source>
        <dbReference type="PROSITE" id="PS50994"/>
    </source>
</evidence>
<dbReference type="InterPro" id="IPR012337">
    <property type="entry name" value="RNaseH-like_sf"/>
</dbReference>
<name>A0A7T4N0V3_9BURK</name>
<evidence type="ECO:0000313" key="3">
    <source>
        <dbReference type="EMBL" id="QQC63166.1"/>
    </source>
</evidence>
<dbReference type="RefSeq" id="WP_157004201.1">
    <property type="nucleotide sequence ID" value="NZ_CP066075.1"/>
</dbReference>
<dbReference type="InterPro" id="IPR036397">
    <property type="entry name" value="RNaseH_sf"/>
</dbReference>
<dbReference type="KEGG" id="pgis:I6I06_12715"/>
<dbReference type="GO" id="GO:0003676">
    <property type="term" value="F:nucleic acid binding"/>
    <property type="evidence" value="ECO:0007669"/>
    <property type="project" value="InterPro"/>
</dbReference>
<dbReference type="Proteomes" id="UP000595610">
    <property type="component" value="Chromosome 1"/>
</dbReference>
<dbReference type="PROSITE" id="PS50994">
    <property type="entry name" value="INTEGRASE"/>
    <property type="match status" value="1"/>
</dbReference>
<feature type="compositionally biased region" description="Basic and acidic residues" evidence="1">
    <location>
        <begin position="657"/>
        <end position="672"/>
    </location>
</feature>